<accession>A0A1M5AZF7</accession>
<name>A0A1M5AZF7_9BACT</name>
<dbReference type="EMBL" id="FQUU01000009">
    <property type="protein sequence ID" value="SHF35312.1"/>
    <property type="molecule type" value="Genomic_DNA"/>
</dbReference>
<dbReference type="PROSITE" id="PS51257">
    <property type="entry name" value="PROKAR_LIPOPROTEIN"/>
    <property type="match status" value="1"/>
</dbReference>
<evidence type="ECO:0000313" key="1">
    <source>
        <dbReference type="EMBL" id="SHF35312.1"/>
    </source>
</evidence>
<evidence type="ECO:0000313" key="2">
    <source>
        <dbReference type="Proteomes" id="UP000184048"/>
    </source>
</evidence>
<dbReference type="STRING" id="1121884.SAMN02745131_02409"/>
<evidence type="ECO:0008006" key="3">
    <source>
        <dbReference type="Google" id="ProtNLM"/>
    </source>
</evidence>
<organism evidence="1 2">
    <name type="scientific">Flavisolibacter ginsengisoli DSM 18119</name>
    <dbReference type="NCBI Taxonomy" id="1121884"/>
    <lineage>
        <taxon>Bacteria</taxon>
        <taxon>Pseudomonadati</taxon>
        <taxon>Bacteroidota</taxon>
        <taxon>Chitinophagia</taxon>
        <taxon>Chitinophagales</taxon>
        <taxon>Chitinophagaceae</taxon>
        <taxon>Flavisolibacter</taxon>
    </lineage>
</organism>
<proteinExistence type="predicted"/>
<sequence>MKTTPFLTRVITLAYLAVFIISGCKKETSSSNLTSQQEEEIASFSAESETNNEVIFNDVFDNVLGVNNEVGMAGLGVFGRKSNTLTGGRESGMDSITCYTISITHLNAPDIFPMKIEIDFRGGCQGKDGHIRSGKMISTYTGRLTIPGKSVTTVFEGFRFDSLTVEGIQTITNSTNAGSIRRQFTIDIKDGKLTTPSGSYSAWTSHRVITQIEGNGTPDLPLDDIFSITGNAHGKLKRGDILNAWQSEILDPLIKRFTCHWISKGTLKVWRETLQSTSPWAGTLNYGDGTCDYIGMLTINGISRTVKLPH</sequence>
<protein>
    <recommendedName>
        <fullName evidence="3">Lipoprotein</fullName>
    </recommendedName>
</protein>
<dbReference type="AlphaFoldDB" id="A0A1M5AZF7"/>
<keyword evidence="2" id="KW-1185">Reference proteome</keyword>
<dbReference type="Proteomes" id="UP000184048">
    <property type="component" value="Unassembled WGS sequence"/>
</dbReference>
<dbReference type="OrthoDB" id="1114031at2"/>
<dbReference type="RefSeq" id="WP_072835574.1">
    <property type="nucleotide sequence ID" value="NZ_FQUU01000009.1"/>
</dbReference>
<gene>
    <name evidence="1" type="ORF">SAMN02745131_02409</name>
</gene>
<reference evidence="1 2" key="1">
    <citation type="submission" date="2016-11" db="EMBL/GenBank/DDBJ databases">
        <authorList>
            <person name="Jaros S."/>
            <person name="Januszkiewicz K."/>
            <person name="Wedrychowicz H."/>
        </authorList>
    </citation>
    <scope>NUCLEOTIDE SEQUENCE [LARGE SCALE GENOMIC DNA]</scope>
    <source>
        <strain evidence="1 2">DSM 18119</strain>
    </source>
</reference>